<gene>
    <name evidence="6" type="ORF">KSP39_PZI012720</name>
</gene>
<accession>A0AAP0BGG1</accession>
<sequence length="149" mass="17433">MVEDSESTLALEETTAMETKDRRLQDRNTCIHKKNGSKQLKKWKRKIYNKDDGGTGKYRLVSYDELPEYMKENEFLRKYYRSEWPLSHAFLSLFSWHNETINVWTCLASSAIFSLGEWSKFLKQAQPIVSILTDEGSVWHGGGGHTRMY</sequence>
<evidence type="ECO:0000256" key="5">
    <source>
        <dbReference type="SAM" id="MobiDB-lite"/>
    </source>
</evidence>
<dbReference type="PANTHER" id="PTHR20855">
    <property type="entry name" value="ADIPOR/PROGESTIN RECEPTOR-RELATED"/>
    <property type="match status" value="1"/>
</dbReference>
<evidence type="ECO:0000256" key="2">
    <source>
        <dbReference type="ARBA" id="ARBA00022692"/>
    </source>
</evidence>
<dbReference type="AlphaFoldDB" id="A0AAP0BGG1"/>
<evidence type="ECO:0000256" key="4">
    <source>
        <dbReference type="ARBA" id="ARBA00023136"/>
    </source>
</evidence>
<dbReference type="GO" id="GO:0038023">
    <property type="term" value="F:signaling receptor activity"/>
    <property type="evidence" value="ECO:0007669"/>
    <property type="project" value="TreeGrafter"/>
</dbReference>
<name>A0AAP0BGG1_9ASPA</name>
<keyword evidence="2" id="KW-0812">Transmembrane</keyword>
<keyword evidence="4" id="KW-0472">Membrane</keyword>
<dbReference type="EMBL" id="JBBWWQ010000010">
    <property type="protein sequence ID" value="KAK8937350.1"/>
    <property type="molecule type" value="Genomic_DNA"/>
</dbReference>
<dbReference type="GO" id="GO:0016020">
    <property type="term" value="C:membrane"/>
    <property type="evidence" value="ECO:0007669"/>
    <property type="project" value="UniProtKB-SubCell"/>
</dbReference>
<keyword evidence="7" id="KW-1185">Reference proteome</keyword>
<keyword evidence="3" id="KW-1133">Transmembrane helix</keyword>
<dbReference type="PANTHER" id="PTHR20855:SF115">
    <property type="entry name" value="HEPTAHELICAL TRANSMEMBRANE PROTEIN 1"/>
    <property type="match status" value="1"/>
</dbReference>
<feature type="compositionally biased region" description="Low complexity" evidence="5">
    <location>
        <begin position="7"/>
        <end position="17"/>
    </location>
</feature>
<comment type="subcellular location">
    <subcellularLocation>
        <location evidence="1">Membrane</location>
        <topology evidence="1">Multi-pass membrane protein</topology>
    </subcellularLocation>
</comment>
<comment type="caution">
    <text evidence="6">The sequence shown here is derived from an EMBL/GenBank/DDBJ whole genome shotgun (WGS) entry which is preliminary data.</text>
</comment>
<dbReference type="InterPro" id="IPR004254">
    <property type="entry name" value="AdipoR/HlyIII-related"/>
</dbReference>
<feature type="region of interest" description="Disordered" evidence="5">
    <location>
        <begin position="1"/>
        <end position="22"/>
    </location>
</feature>
<proteinExistence type="predicted"/>
<dbReference type="GO" id="GO:0009744">
    <property type="term" value="P:response to sucrose"/>
    <property type="evidence" value="ECO:0007669"/>
    <property type="project" value="UniProtKB-ARBA"/>
</dbReference>
<reference evidence="6 7" key="1">
    <citation type="journal article" date="2022" name="Nat. Plants">
        <title>Genomes of leafy and leafless Platanthera orchids illuminate the evolution of mycoheterotrophy.</title>
        <authorList>
            <person name="Li M.H."/>
            <person name="Liu K.W."/>
            <person name="Li Z."/>
            <person name="Lu H.C."/>
            <person name="Ye Q.L."/>
            <person name="Zhang D."/>
            <person name="Wang J.Y."/>
            <person name="Li Y.F."/>
            <person name="Zhong Z.M."/>
            <person name="Liu X."/>
            <person name="Yu X."/>
            <person name="Liu D.K."/>
            <person name="Tu X.D."/>
            <person name="Liu B."/>
            <person name="Hao Y."/>
            <person name="Liao X.Y."/>
            <person name="Jiang Y.T."/>
            <person name="Sun W.H."/>
            <person name="Chen J."/>
            <person name="Chen Y.Q."/>
            <person name="Ai Y."/>
            <person name="Zhai J.W."/>
            <person name="Wu S.S."/>
            <person name="Zhou Z."/>
            <person name="Hsiao Y.Y."/>
            <person name="Wu W.L."/>
            <person name="Chen Y.Y."/>
            <person name="Lin Y.F."/>
            <person name="Hsu J.L."/>
            <person name="Li C.Y."/>
            <person name="Wang Z.W."/>
            <person name="Zhao X."/>
            <person name="Zhong W.Y."/>
            <person name="Ma X.K."/>
            <person name="Ma L."/>
            <person name="Huang J."/>
            <person name="Chen G.Z."/>
            <person name="Huang M.Z."/>
            <person name="Huang L."/>
            <person name="Peng D.H."/>
            <person name="Luo Y.B."/>
            <person name="Zou S.Q."/>
            <person name="Chen S.P."/>
            <person name="Lan S."/>
            <person name="Tsai W.C."/>
            <person name="Van de Peer Y."/>
            <person name="Liu Z.J."/>
        </authorList>
    </citation>
    <scope>NUCLEOTIDE SEQUENCE [LARGE SCALE GENOMIC DNA]</scope>
    <source>
        <strain evidence="6">Lor287</strain>
    </source>
</reference>
<protein>
    <submittedName>
        <fullName evidence="6">Uncharacterized protein</fullName>
    </submittedName>
</protein>
<dbReference type="Proteomes" id="UP001418222">
    <property type="component" value="Unassembled WGS sequence"/>
</dbReference>
<evidence type="ECO:0000313" key="6">
    <source>
        <dbReference type="EMBL" id="KAK8937350.1"/>
    </source>
</evidence>
<evidence type="ECO:0000313" key="7">
    <source>
        <dbReference type="Proteomes" id="UP001418222"/>
    </source>
</evidence>
<organism evidence="6 7">
    <name type="scientific">Platanthera zijinensis</name>
    <dbReference type="NCBI Taxonomy" id="2320716"/>
    <lineage>
        <taxon>Eukaryota</taxon>
        <taxon>Viridiplantae</taxon>
        <taxon>Streptophyta</taxon>
        <taxon>Embryophyta</taxon>
        <taxon>Tracheophyta</taxon>
        <taxon>Spermatophyta</taxon>
        <taxon>Magnoliopsida</taxon>
        <taxon>Liliopsida</taxon>
        <taxon>Asparagales</taxon>
        <taxon>Orchidaceae</taxon>
        <taxon>Orchidoideae</taxon>
        <taxon>Orchideae</taxon>
        <taxon>Orchidinae</taxon>
        <taxon>Platanthera</taxon>
    </lineage>
</organism>
<dbReference type="GO" id="GO:0009725">
    <property type="term" value="P:response to hormone"/>
    <property type="evidence" value="ECO:0007669"/>
    <property type="project" value="UniProtKB-ARBA"/>
</dbReference>
<evidence type="ECO:0000256" key="3">
    <source>
        <dbReference type="ARBA" id="ARBA00022989"/>
    </source>
</evidence>
<evidence type="ECO:0000256" key="1">
    <source>
        <dbReference type="ARBA" id="ARBA00004141"/>
    </source>
</evidence>